<sequence>MMPVEKFDFLPSISPPKRTTSERRPYSYRMNITLM</sequence>
<organism evidence="1 2">
    <name type="scientific">Strongylus vulgaris</name>
    <name type="common">Blood worm</name>
    <dbReference type="NCBI Taxonomy" id="40348"/>
    <lineage>
        <taxon>Eukaryota</taxon>
        <taxon>Metazoa</taxon>
        <taxon>Ecdysozoa</taxon>
        <taxon>Nematoda</taxon>
        <taxon>Chromadorea</taxon>
        <taxon>Rhabditida</taxon>
        <taxon>Rhabditina</taxon>
        <taxon>Rhabditomorpha</taxon>
        <taxon>Strongyloidea</taxon>
        <taxon>Strongylidae</taxon>
        <taxon>Strongylus</taxon>
    </lineage>
</organism>
<dbReference type="AlphaFoldDB" id="A0A3P7JGK1"/>
<proteinExistence type="predicted"/>
<reference evidence="1 2" key="1">
    <citation type="submission" date="2018-11" db="EMBL/GenBank/DDBJ databases">
        <authorList>
            <consortium name="Pathogen Informatics"/>
        </authorList>
    </citation>
    <scope>NUCLEOTIDE SEQUENCE [LARGE SCALE GENOMIC DNA]</scope>
</reference>
<evidence type="ECO:0000313" key="2">
    <source>
        <dbReference type="Proteomes" id="UP000270094"/>
    </source>
</evidence>
<accession>A0A3P7JGK1</accession>
<dbReference type="Proteomes" id="UP000270094">
    <property type="component" value="Unassembled WGS sequence"/>
</dbReference>
<gene>
    <name evidence="1" type="ORF">SVUK_LOCUS17544</name>
</gene>
<name>A0A3P7JGK1_STRVU</name>
<evidence type="ECO:0000313" key="1">
    <source>
        <dbReference type="EMBL" id="VDM82546.1"/>
    </source>
</evidence>
<keyword evidence="2" id="KW-1185">Reference proteome</keyword>
<protein>
    <submittedName>
        <fullName evidence="1">Uncharacterized protein</fullName>
    </submittedName>
</protein>
<dbReference type="EMBL" id="UYYB01118206">
    <property type="protein sequence ID" value="VDM82546.1"/>
    <property type="molecule type" value="Genomic_DNA"/>
</dbReference>